<proteinExistence type="predicted"/>
<protein>
    <submittedName>
        <fullName evidence="1">Uncharacterized protein</fullName>
    </submittedName>
</protein>
<dbReference type="AlphaFoldDB" id="A0A1L8D7V9"/>
<sequence length="73" mass="8693">MDLKICFDYLSLTQTCDKRFNNNSQIILKYSIYLNRIKLFAPQKMKFAQQKLKFAQQKRENCPAKNEVCPTKN</sequence>
<name>A0A1L8D7V9_9DIPT</name>
<accession>A0A1L8D7V9</accession>
<reference evidence="1" key="1">
    <citation type="submission" date="2016-12" db="EMBL/GenBank/DDBJ databases">
        <title>An insight into the sialome and mialome of the sand fly, Nyssomyia neivai.</title>
        <authorList>
            <person name="Sebastian V."/>
            <person name="Goulart T.M."/>
            <person name="Oliveira W."/>
            <person name="Calvo E."/>
            <person name="Oliveira L.F."/>
            <person name="Pinto M.C."/>
            <person name="Rosselino A.M."/>
            <person name="Ribeiro J.M."/>
        </authorList>
    </citation>
    <scope>NUCLEOTIDE SEQUENCE</scope>
</reference>
<dbReference type="EMBL" id="GFDF01011637">
    <property type="protein sequence ID" value="JAV02447.1"/>
    <property type="molecule type" value="Transcribed_RNA"/>
</dbReference>
<organism evidence="1">
    <name type="scientific">Nyssomyia neivai</name>
    <dbReference type="NCBI Taxonomy" id="330878"/>
    <lineage>
        <taxon>Eukaryota</taxon>
        <taxon>Metazoa</taxon>
        <taxon>Ecdysozoa</taxon>
        <taxon>Arthropoda</taxon>
        <taxon>Hexapoda</taxon>
        <taxon>Insecta</taxon>
        <taxon>Pterygota</taxon>
        <taxon>Neoptera</taxon>
        <taxon>Endopterygota</taxon>
        <taxon>Diptera</taxon>
        <taxon>Nematocera</taxon>
        <taxon>Psychodoidea</taxon>
        <taxon>Psychodidae</taxon>
        <taxon>Nyssomyia</taxon>
    </lineage>
</organism>
<evidence type="ECO:0000313" key="1">
    <source>
        <dbReference type="EMBL" id="JAV02447.1"/>
    </source>
</evidence>